<feature type="region of interest" description="Disordered" evidence="3">
    <location>
        <begin position="297"/>
        <end position="324"/>
    </location>
</feature>
<feature type="domain" description="Ubiquitin fusion degradation protein UFD1 N-terminal subdomain 1" evidence="4">
    <location>
        <begin position="69"/>
        <end position="161"/>
    </location>
</feature>
<dbReference type="InterPro" id="IPR055417">
    <property type="entry name" value="UFD1_N1"/>
</dbReference>
<reference evidence="6 7" key="1">
    <citation type="journal article" date="2013" name="Proc. Natl. Acad. Sci. U.S.A.">
        <title>Fine-scale variation in meiotic recombination in Mimulus inferred from population shotgun sequencing.</title>
        <authorList>
            <person name="Hellsten U."/>
            <person name="Wright K.M."/>
            <person name="Jenkins J."/>
            <person name="Shu S."/>
            <person name="Yuan Y."/>
            <person name="Wessler S.R."/>
            <person name="Schmutz J."/>
            <person name="Willis J.H."/>
            <person name="Rokhsar D.S."/>
        </authorList>
    </citation>
    <scope>NUCLEOTIDE SEQUENCE [LARGE SCALE GENOMIC DNA]</scope>
    <source>
        <strain evidence="7">cv. DUN x IM62</strain>
    </source>
</reference>
<dbReference type="Pfam" id="PF03152">
    <property type="entry name" value="UFD1_N1"/>
    <property type="match status" value="1"/>
</dbReference>
<dbReference type="AlphaFoldDB" id="A0A022QY83"/>
<accession>A0A022QY83</accession>
<dbReference type="PANTHER" id="PTHR12555:SF13">
    <property type="entry name" value="UBIQUITIN RECOGNITION FACTOR IN ER-ASSOCIATED DEGRADATION PROTEIN 1"/>
    <property type="match status" value="1"/>
</dbReference>
<proteinExistence type="inferred from homology"/>
<dbReference type="InterPro" id="IPR055418">
    <property type="entry name" value="UFD1_N2"/>
</dbReference>
<dbReference type="GO" id="GO:0034098">
    <property type="term" value="C:VCP-NPL4-UFD1 AAA ATPase complex"/>
    <property type="evidence" value="ECO:0000318"/>
    <property type="project" value="GO_Central"/>
</dbReference>
<dbReference type="Gene3D" id="2.40.40.50">
    <property type="entry name" value="Ubiquitin fusion degradation protein UFD1, N-terminal domain"/>
    <property type="match status" value="1"/>
</dbReference>
<evidence type="ECO:0000259" key="4">
    <source>
        <dbReference type="Pfam" id="PF03152"/>
    </source>
</evidence>
<dbReference type="PANTHER" id="PTHR12555">
    <property type="entry name" value="UBIQUITIN FUSION DEGRADATON PROTEIN 1"/>
    <property type="match status" value="1"/>
</dbReference>
<evidence type="ECO:0000256" key="3">
    <source>
        <dbReference type="SAM" id="MobiDB-lite"/>
    </source>
</evidence>
<evidence type="ECO:0000313" key="7">
    <source>
        <dbReference type="Proteomes" id="UP000030748"/>
    </source>
</evidence>
<evidence type="ECO:0000256" key="1">
    <source>
        <dbReference type="ARBA" id="ARBA00006043"/>
    </source>
</evidence>
<gene>
    <name evidence="6" type="ORF">MIMGU_mgv1a022540mg</name>
</gene>
<feature type="compositionally biased region" description="Basic and acidic residues" evidence="3">
    <location>
        <begin position="1"/>
        <end position="18"/>
    </location>
</feature>
<sequence>MTSSDSDLRSELESECRPESVASELESERRPESESGSDHCSDLGSELGWDDEVESEYEFEPYQPSNAKFQQIFTCYPMSDYKSPHLEAGDKIIMPPSALSRIVDLDMQYPLVFKVHSFNNDAIHHCGVLQFDAEEDCVHMPEWMMDNLNVLGGDKVVVTNAAALSKGVYMKLQPHASAFTELDDPRSVLENTLREFTCVGRGSTIMVKHNQVGYYFDVLDVMPQGEAITLTDTDCRVEFAPALDYVEPVKTRSNGGCLVRKVGRGEKVVEEEVKVFKPFTGNGRRLDGQVVVAAAPAELPEPSKRKPGECGAKGEFKPFTGKSH</sequence>
<dbReference type="InterPro" id="IPR042299">
    <property type="entry name" value="Ufd1-like_Nn"/>
</dbReference>
<feature type="compositionally biased region" description="Basic and acidic residues" evidence="3">
    <location>
        <begin position="26"/>
        <end position="41"/>
    </location>
</feature>
<keyword evidence="2" id="KW-0833">Ubl conjugation pathway</keyword>
<dbReference type="EMBL" id="KI630858">
    <property type="protein sequence ID" value="EYU32323.1"/>
    <property type="molecule type" value="Genomic_DNA"/>
</dbReference>
<dbReference type="GO" id="GO:0036503">
    <property type="term" value="P:ERAD pathway"/>
    <property type="evidence" value="ECO:0000318"/>
    <property type="project" value="GO_Central"/>
</dbReference>
<feature type="compositionally biased region" description="Basic and acidic residues" evidence="3">
    <location>
        <begin position="301"/>
        <end position="316"/>
    </location>
</feature>
<protein>
    <submittedName>
        <fullName evidence="6">Uncharacterized protein</fullName>
    </submittedName>
</protein>
<dbReference type="STRING" id="4155.A0A022QY83"/>
<dbReference type="InterPro" id="IPR004854">
    <property type="entry name" value="Ufd1-like"/>
</dbReference>
<feature type="region of interest" description="Disordered" evidence="3">
    <location>
        <begin position="1"/>
        <end position="46"/>
    </location>
</feature>
<dbReference type="Gene3D" id="3.10.330.10">
    <property type="match status" value="1"/>
</dbReference>
<dbReference type="eggNOG" id="KOG1816">
    <property type="taxonomic scope" value="Eukaryota"/>
</dbReference>
<evidence type="ECO:0000256" key="2">
    <source>
        <dbReference type="ARBA" id="ARBA00022786"/>
    </source>
</evidence>
<feature type="domain" description="Ubiquitin fusion degradation protein UFD1 N-terminal subdomain 2" evidence="5">
    <location>
        <begin position="166"/>
        <end position="241"/>
    </location>
</feature>
<keyword evidence="7" id="KW-1185">Reference proteome</keyword>
<evidence type="ECO:0000313" key="6">
    <source>
        <dbReference type="EMBL" id="EYU32323.1"/>
    </source>
</evidence>
<organism evidence="6 7">
    <name type="scientific">Erythranthe guttata</name>
    <name type="common">Yellow monkey flower</name>
    <name type="synonym">Mimulus guttatus</name>
    <dbReference type="NCBI Taxonomy" id="4155"/>
    <lineage>
        <taxon>Eukaryota</taxon>
        <taxon>Viridiplantae</taxon>
        <taxon>Streptophyta</taxon>
        <taxon>Embryophyta</taxon>
        <taxon>Tracheophyta</taxon>
        <taxon>Spermatophyta</taxon>
        <taxon>Magnoliopsida</taxon>
        <taxon>eudicotyledons</taxon>
        <taxon>Gunneridae</taxon>
        <taxon>Pentapetalae</taxon>
        <taxon>asterids</taxon>
        <taxon>lamiids</taxon>
        <taxon>Lamiales</taxon>
        <taxon>Phrymaceae</taxon>
        <taxon>Erythranthe</taxon>
    </lineage>
</organism>
<comment type="similarity">
    <text evidence="1">Belongs to the UFD1 family.</text>
</comment>
<name>A0A022QY83_ERYGU</name>
<feature type="non-terminal residue" evidence="6">
    <location>
        <position position="324"/>
    </location>
</feature>
<dbReference type="GO" id="GO:0006511">
    <property type="term" value="P:ubiquitin-dependent protein catabolic process"/>
    <property type="evidence" value="ECO:0007669"/>
    <property type="project" value="InterPro"/>
</dbReference>
<dbReference type="Pfam" id="PF24842">
    <property type="entry name" value="UFD1_N2"/>
    <property type="match status" value="1"/>
</dbReference>
<dbReference type="Proteomes" id="UP000030748">
    <property type="component" value="Unassembled WGS sequence"/>
</dbReference>
<evidence type="ECO:0000259" key="5">
    <source>
        <dbReference type="Pfam" id="PF24842"/>
    </source>
</evidence>
<dbReference type="GO" id="GO:0031593">
    <property type="term" value="F:polyubiquitin modification-dependent protein binding"/>
    <property type="evidence" value="ECO:0000318"/>
    <property type="project" value="GO_Central"/>
</dbReference>